<comment type="caution">
    <text evidence="11">The sequence shown here is derived from an EMBL/GenBank/DDBJ whole genome shotgun (WGS) entry which is preliminary data.</text>
</comment>
<evidence type="ECO:0000256" key="2">
    <source>
        <dbReference type="ARBA" id="ARBA00010699"/>
    </source>
</evidence>
<dbReference type="NCBIfam" id="TIGR00460">
    <property type="entry name" value="fmt"/>
    <property type="match status" value="1"/>
</dbReference>
<dbReference type="FunFam" id="3.40.50.12230:FF:000001">
    <property type="entry name" value="Methionyl-tRNA formyltransferase"/>
    <property type="match status" value="1"/>
</dbReference>
<comment type="similarity">
    <text evidence="2 8">Belongs to the Fmt family.</text>
</comment>
<keyword evidence="5 8" id="KW-0808">Transferase</keyword>
<evidence type="ECO:0000259" key="9">
    <source>
        <dbReference type="Pfam" id="PF00551"/>
    </source>
</evidence>
<dbReference type="InterPro" id="IPR036477">
    <property type="entry name" value="Formyl_transf_N_sf"/>
</dbReference>
<dbReference type="InterPro" id="IPR005793">
    <property type="entry name" value="Formyl_trans_C"/>
</dbReference>
<dbReference type="CDD" id="cd08646">
    <property type="entry name" value="FMT_core_Met-tRNA-FMT_N"/>
    <property type="match status" value="1"/>
</dbReference>
<feature type="binding site" evidence="8">
    <location>
        <begin position="113"/>
        <end position="116"/>
    </location>
    <ligand>
        <name>(6S)-5,6,7,8-tetrahydrofolate</name>
        <dbReference type="ChEBI" id="CHEBI:57453"/>
    </ligand>
</feature>
<accession>A0A063Y4Z6</accession>
<dbReference type="PANTHER" id="PTHR11138">
    <property type="entry name" value="METHIONYL-TRNA FORMYLTRANSFERASE"/>
    <property type="match status" value="1"/>
</dbReference>
<evidence type="ECO:0000256" key="5">
    <source>
        <dbReference type="ARBA" id="ARBA00022679"/>
    </source>
</evidence>
<dbReference type="SUPFAM" id="SSF50486">
    <property type="entry name" value="FMT C-terminal domain-like"/>
    <property type="match status" value="1"/>
</dbReference>
<dbReference type="HAMAP" id="MF_00182">
    <property type="entry name" value="Formyl_trans"/>
    <property type="match status" value="1"/>
</dbReference>
<gene>
    <name evidence="8" type="primary">fmt</name>
    <name evidence="11" type="ORF">ADINL_0073</name>
</gene>
<dbReference type="Proteomes" id="UP000027318">
    <property type="component" value="Unassembled WGS sequence"/>
</dbReference>
<dbReference type="EC" id="2.1.2.9" evidence="3 8"/>
<dbReference type="PATRIC" id="fig|267850.7.peg.73"/>
<dbReference type="Gene3D" id="3.10.25.10">
    <property type="entry name" value="Formyl transferase, C-terminal domain"/>
    <property type="match status" value="1"/>
</dbReference>
<dbReference type="InterPro" id="IPR005794">
    <property type="entry name" value="Fmt"/>
</dbReference>
<evidence type="ECO:0000256" key="3">
    <source>
        <dbReference type="ARBA" id="ARBA00012261"/>
    </source>
</evidence>
<protein>
    <recommendedName>
        <fullName evidence="4 8">Methionyl-tRNA formyltransferase</fullName>
        <ecNumber evidence="3 8">2.1.2.9</ecNumber>
    </recommendedName>
</protein>
<dbReference type="Pfam" id="PF00551">
    <property type="entry name" value="Formyl_trans_N"/>
    <property type="match status" value="1"/>
</dbReference>
<reference evidence="11 12" key="1">
    <citation type="journal article" date="2005" name="Int. J. Syst. Evol. Microbiol.">
        <title>Nitrincola lacisaponensis gen. nov., sp. nov., a novel alkaliphilic bacterium isolated from an alkaline, saline lake.</title>
        <authorList>
            <person name="Dimitriu P.A."/>
            <person name="Shukla S.K."/>
            <person name="Conradt J."/>
            <person name="Marquez M.C."/>
            <person name="Ventosa A."/>
            <person name="Maglia A."/>
            <person name="Peyton B.M."/>
            <person name="Pinkart H.C."/>
            <person name="Mormile M.R."/>
        </authorList>
    </citation>
    <scope>NUCLEOTIDE SEQUENCE [LARGE SCALE GENOMIC DNA]</scope>
    <source>
        <strain evidence="11 12">4CA</strain>
    </source>
</reference>
<evidence type="ECO:0000313" key="11">
    <source>
        <dbReference type="EMBL" id="KDE41393.1"/>
    </source>
</evidence>
<dbReference type="InterPro" id="IPR041711">
    <property type="entry name" value="Met-tRNA-FMT_N"/>
</dbReference>
<sequence length="321" mass="34660">MSSPLRIVFAGTPEFAASSLAALLHYDCQLVGVYTQPDRPAGRGQKLTPSPVKQLALEHGLEVFQPLNFKSDEALQTLTELQPDLMIVAAYGLLLPQSVLDLPRLGCINVHASLLPRWRGAAPIHRALLAGDSETGITIMQMALGLDTGDMLYKKSLAIHTDDTAGSLHDRLATLGAEALLESLPLLEQGKLTPEVQDDNLSCYAAKLLKEEGRLDWTRPAADLARQIRGLNPWPVAFCYLNEQPLRIWTAEAVSGSTEATPGTLVALHQKQALDIATGDGILRLTQVQLPGKRALPVSALLNGQHPFTPGLRLDLCQTPA</sequence>
<dbReference type="EMBL" id="JMSZ01000001">
    <property type="protein sequence ID" value="KDE41393.1"/>
    <property type="molecule type" value="Genomic_DNA"/>
</dbReference>
<evidence type="ECO:0000256" key="7">
    <source>
        <dbReference type="ARBA" id="ARBA00048558"/>
    </source>
</evidence>
<feature type="domain" description="Formyl transferase N-terminal" evidence="9">
    <location>
        <begin position="6"/>
        <end position="183"/>
    </location>
</feature>
<dbReference type="InterPro" id="IPR044135">
    <property type="entry name" value="Met-tRNA-FMT_C"/>
</dbReference>
<dbReference type="GO" id="GO:0005829">
    <property type="term" value="C:cytosol"/>
    <property type="evidence" value="ECO:0007669"/>
    <property type="project" value="TreeGrafter"/>
</dbReference>
<evidence type="ECO:0000259" key="10">
    <source>
        <dbReference type="Pfam" id="PF02911"/>
    </source>
</evidence>
<dbReference type="InterPro" id="IPR037022">
    <property type="entry name" value="Formyl_trans_C_sf"/>
</dbReference>
<dbReference type="FunFam" id="3.40.50.170:FF:000003">
    <property type="entry name" value="Methionyl-tRNA formyltransferase"/>
    <property type="match status" value="1"/>
</dbReference>
<keyword evidence="12" id="KW-1185">Reference proteome</keyword>
<dbReference type="PANTHER" id="PTHR11138:SF5">
    <property type="entry name" value="METHIONYL-TRNA FORMYLTRANSFERASE, MITOCHONDRIAL"/>
    <property type="match status" value="1"/>
</dbReference>
<dbReference type="OrthoDB" id="9802815at2"/>
<proteinExistence type="inferred from homology"/>
<dbReference type="Gene3D" id="3.40.50.170">
    <property type="entry name" value="Formyl transferase, N-terminal domain"/>
    <property type="match status" value="1"/>
</dbReference>
<evidence type="ECO:0000256" key="1">
    <source>
        <dbReference type="ARBA" id="ARBA00002606"/>
    </source>
</evidence>
<dbReference type="SUPFAM" id="SSF53328">
    <property type="entry name" value="Formyltransferase"/>
    <property type="match status" value="1"/>
</dbReference>
<evidence type="ECO:0000313" key="12">
    <source>
        <dbReference type="Proteomes" id="UP000027318"/>
    </source>
</evidence>
<dbReference type="GO" id="GO:0004479">
    <property type="term" value="F:methionyl-tRNA formyltransferase activity"/>
    <property type="evidence" value="ECO:0007669"/>
    <property type="project" value="UniProtKB-UniRule"/>
</dbReference>
<evidence type="ECO:0000256" key="4">
    <source>
        <dbReference type="ARBA" id="ARBA00016014"/>
    </source>
</evidence>
<comment type="function">
    <text evidence="1 8">Attaches a formyl group to the free amino group of methionyl-tRNA(fMet). The formyl group appears to play a dual role in the initiator identity of N-formylmethionyl-tRNA by promoting its recognition by IF2 and preventing the misappropriation of this tRNA by the elongation apparatus.</text>
</comment>
<comment type="catalytic activity">
    <reaction evidence="7 8">
        <text>L-methionyl-tRNA(fMet) + (6R)-10-formyltetrahydrofolate = N-formyl-L-methionyl-tRNA(fMet) + (6S)-5,6,7,8-tetrahydrofolate + H(+)</text>
        <dbReference type="Rhea" id="RHEA:24380"/>
        <dbReference type="Rhea" id="RHEA-COMP:9952"/>
        <dbReference type="Rhea" id="RHEA-COMP:9953"/>
        <dbReference type="ChEBI" id="CHEBI:15378"/>
        <dbReference type="ChEBI" id="CHEBI:57453"/>
        <dbReference type="ChEBI" id="CHEBI:78530"/>
        <dbReference type="ChEBI" id="CHEBI:78844"/>
        <dbReference type="ChEBI" id="CHEBI:195366"/>
        <dbReference type="EC" id="2.1.2.9"/>
    </reaction>
</comment>
<evidence type="ECO:0000256" key="8">
    <source>
        <dbReference type="HAMAP-Rule" id="MF_00182"/>
    </source>
</evidence>
<dbReference type="InterPro" id="IPR011034">
    <property type="entry name" value="Formyl_transferase-like_C_sf"/>
</dbReference>
<dbReference type="Pfam" id="PF02911">
    <property type="entry name" value="Formyl_trans_C"/>
    <property type="match status" value="1"/>
</dbReference>
<evidence type="ECO:0000256" key="6">
    <source>
        <dbReference type="ARBA" id="ARBA00022917"/>
    </source>
</evidence>
<dbReference type="RefSeq" id="WP_036542352.1">
    <property type="nucleotide sequence ID" value="NZ_JMSZ01000001.1"/>
</dbReference>
<name>A0A063Y4Z6_9GAMM</name>
<dbReference type="CDD" id="cd08704">
    <property type="entry name" value="Met_tRNA_FMT_C"/>
    <property type="match status" value="1"/>
</dbReference>
<dbReference type="STRING" id="267850.ADINL_0073"/>
<keyword evidence="6 8" id="KW-0648">Protein biosynthesis</keyword>
<feature type="domain" description="Formyl transferase C-terminal" evidence="10">
    <location>
        <begin position="208"/>
        <end position="305"/>
    </location>
</feature>
<organism evidence="11 12">
    <name type="scientific">Nitrincola lacisaponensis</name>
    <dbReference type="NCBI Taxonomy" id="267850"/>
    <lineage>
        <taxon>Bacteria</taxon>
        <taxon>Pseudomonadati</taxon>
        <taxon>Pseudomonadota</taxon>
        <taxon>Gammaproteobacteria</taxon>
        <taxon>Oceanospirillales</taxon>
        <taxon>Oceanospirillaceae</taxon>
        <taxon>Nitrincola</taxon>
    </lineage>
</organism>
<dbReference type="AlphaFoldDB" id="A0A063Y4Z6"/>
<dbReference type="InterPro" id="IPR002376">
    <property type="entry name" value="Formyl_transf_N"/>
</dbReference>